<feature type="non-terminal residue" evidence="1">
    <location>
        <position position="1"/>
    </location>
</feature>
<dbReference type="AlphaFoldDB" id="X6LZI5"/>
<proteinExistence type="predicted"/>
<accession>X6LZI5</accession>
<dbReference type="Proteomes" id="UP000023152">
    <property type="component" value="Unassembled WGS sequence"/>
</dbReference>
<evidence type="ECO:0000313" key="2">
    <source>
        <dbReference type="Proteomes" id="UP000023152"/>
    </source>
</evidence>
<gene>
    <name evidence="1" type="ORF">RFI_30059</name>
</gene>
<dbReference type="EMBL" id="ASPP01026254">
    <property type="protein sequence ID" value="ETO07333.1"/>
    <property type="molecule type" value="Genomic_DNA"/>
</dbReference>
<name>X6LZI5_RETFI</name>
<organism evidence="1 2">
    <name type="scientific">Reticulomyxa filosa</name>
    <dbReference type="NCBI Taxonomy" id="46433"/>
    <lineage>
        <taxon>Eukaryota</taxon>
        <taxon>Sar</taxon>
        <taxon>Rhizaria</taxon>
        <taxon>Retaria</taxon>
        <taxon>Foraminifera</taxon>
        <taxon>Monothalamids</taxon>
        <taxon>Reticulomyxidae</taxon>
        <taxon>Reticulomyxa</taxon>
    </lineage>
</organism>
<reference evidence="1 2" key="1">
    <citation type="journal article" date="2013" name="Curr. Biol.">
        <title>The Genome of the Foraminiferan Reticulomyxa filosa.</title>
        <authorList>
            <person name="Glockner G."/>
            <person name="Hulsmann N."/>
            <person name="Schleicher M."/>
            <person name="Noegel A.A."/>
            <person name="Eichinger L."/>
            <person name="Gallinger C."/>
            <person name="Pawlowski J."/>
            <person name="Sierra R."/>
            <person name="Euteneuer U."/>
            <person name="Pillet L."/>
            <person name="Moustafa A."/>
            <person name="Platzer M."/>
            <person name="Groth M."/>
            <person name="Szafranski K."/>
            <person name="Schliwa M."/>
        </authorList>
    </citation>
    <scope>NUCLEOTIDE SEQUENCE [LARGE SCALE GENOMIC DNA]</scope>
</reference>
<comment type="caution">
    <text evidence="1">The sequence shown here is derived from an EMBL/GenBank/DDBJ whole genome shotgun (WGS) entry which is preliminary data.</text>
</comment>
<keyword evidence="2" id="KW-1185">Reference proteome</keyword>
<sequence>LGHNCIVKKRPTSRPINWYWRKTGHKYINNNKYAVSRTTIEDEGDNVNLYPSYFISIYRNDGSKVDCSKEKISLSGAMGKKRQEQQNNKMANVGQVRRKQAIFEVWFIYLFLYHMFSGCNMSQSKQCEPRSFRCEVFYLVGVRERRKKNQHGPICAKKQNVSKSTENRQWDRYGRYTETNASDNGNITCLQLHNIKLFKDTSKIRKLVIFPCWWKKLQLWYIAIRSIIVSFFDTKELYYRYKQDWNEIVGLFILYGSFKRAKLFKIDNGPGDRITNEEEERIRILK</sequence>
<evidence type="ECO:0000313" key="1">
    <source>
        <dbReference type="EMBL" id="ETO07333.1"/>
    </source>
</evidence>
<protein>
    <submittedName>
        <fullName evidence="1">Uncharacterized protein</fullName>
    </submittedName>
</protein>